<reference evidence="3" key="1">
    <citation type="submission" date="2020-11" db="EMBL/GenBank/DDBJ databases">
        <authorList>
            <person name="Konstantinou D."/>
            <person name="Gkelis S."/>
            <person name="Popin R."/>
            <person name="Fewer D."/>
            <person name="Sivonen K."/>
        </authorList>
    </citation>
    <scope>NUCLEOTIDE SEQUENCE</scope>
    <source>
        <strain evidence="3">TAU-MAC 1115</strain>
    </source>
</reference>
<keyword evidence="2" id="KW-0732">Signal</keyword>
<evidence type="ECO:0000313" key="4">
    <source>
        <dbReference type="Proteomes" id="UP000717364"/>
    </source>
</evidence>
<gene>
    <name evidence="3" type="ORF">IXB50_10585</name>
</gene>
<evidence type="ECO:0000256" key="2">
    <source>
        <dbReference type="SAM" id="SignalP"/>
    </source>
</evidence>
<dbReference type="Proteomes" id="UP000717364">
    <property type="component" value="Unassembled WGS sequence"/>
</dbReference>
<dbReference type="RefSeq" id="WP_215608935.1">
    <property type="nucleotide sequence ID" value="NZ_JADOES010000017.1"/>
</dbReference>
<evidence type="ECO:0000313" key="3">
    <source>
        <dbReference type="EMBL" id="MBT9315868.1"/>
    </source>
</evidence>
<proteinExistence type="predicted"/>
<sequence>MKCIYVSTYLSLSITMGWGISSPSQAQIPSADIIQLAGRPSNVGHPREGTRRGGGSRGGVCDLPANVPSLTALMPDTSTWVEDVTDEATEVVFSFTNRAMPDVWFYLPYSLVASSRVAFTLKDTSGDTLRRTQLDTTGEMPTRPSIIRVSLAELDLSLSPATDYHWYLTVYCESGPPISVDGWINYQPDNSLEQSRGQFLVDTLSVLADHQFSSPDNDVTQPAWRELLESIGLEDITDAPLVNCCSFVE</sequence>
<dbReference type="AlphaFoldDB" id="A0A947GJD6"/>
<dbReference type="EMBL" id="JADOES010000017">
    <property type="protein sequence ID" value="MBT9315868.1"/>
    <property type="molecule type" value="Genomic_DNA"/>
</dbReference>
<feature type="chain" id="PRO_5037533238" evidence="2">
    <location>
        <begin position="27"/>
        <end position="249"/>
    </location>
</feature>
<organism evidence="3 4">
    <name type="scientific">Leptothoe spongobia TAU-MAC 1115</name>
    <dbReference type="NCBI Taxonomy" id="1967444"/>
    <lineage>
        <taxon>Bacteria</taxon>
        <taxon>Bacillati</taxon>
        <taxon>Cyanobacteriota</taxon>
        <taxon>Cyanophyceae</taxon>
        <taxon>Nodosilineales</taxon>
        <taxon>Cymatolegaceae</taxon>
        <taxon>Leptothoe</taxon>
        <taxon>Leptothoe spongobia</taxon>
    </lineage>
</organism>
<comment type="caution">
    <text evidence="3">The sequence shown here is derived from an EMBL/GenBank/DDBJ whole genome shotgun (WGS) entry which is preliminary data.</text>
</comment>
<accession>A0A947GJD6</accession>
<protein>
    <submittedName>
        <fullName evidence="3">DUF928 domain-containing protein</fullName>
    </submittedName>
</protein>
<keyword evidence="4" id="KW-1185">Reference proteome</keyword>
<evidence type="ECO:0000256" key="1">
    <source>
        <dbReference type="SAM" id="MobiDB-lite"/>
    </source>
</evidence>
<dbReference type="Pfam" id="PF06051">
    <property type="entry name" value="DUF928"/>
    <property type="match status" value="1"/>
</dbReference>
<feature type="region of interest" description="Disordered" evidence="1">
    <location>
        <begin position="39"/>
        <end position="60"/>
    </location>
</feature>
<name>A0A947GJD6_9CYAN</name>
<reference evidence="3" key="2">
    <citation type="journal article" date="2021" name="Mar. Drugs">
        <title>Genome Reduction and Secondary Metabolism of the Marine Sponge-Associated Cyanobacterium Leptothoe.</title>
        <authorList>
            <person name="Konstantinou D."/>
            <person name="Popin R.V."/>
            <person name="Fewer D.P."/>
            <person name="Sivonen K."/>
            <person name="Gkelis S."/>
        </authorList>
    </citation>
    <scope>NUCLEOTIDE SEQUENCE</scope>
    <source>
        <strain evidence="3">TAU-MAC 1115</strain>
    </source>
</reference>
<dbReference type="InterPro" id="IPR010328">
    <property type="entry name" value="DUF928"/>
</dbReference>
<feature type="signal peptide" evidence="2">
    <location>
        <begin position="1"/>
        <end position="26"/>
    </location>
</feature>